<dbReference type="EMBL" id="FTOM01000005">
    <property type="protein sequence ID" value="SIS81125.1"/>
    <property type="molecule type" value="Genomic_DNA"/>
</dbReference>
<dbReference type="AlphaFoldDB" id="A0A1N7M4T1"/>
<organism evidence="1 2">
    <name type="scientific">Phaeovulum vinaykumarii</name>
    <dbReference type="NCBI Taxonomy" id="407234"/>
    <lineage>
        <taxon>Bacteria</taxon>
        <taxon>Pseudomonadati</taxon>
        <taxon>Pseudomonadota</taxon>
        <taxon>Alphaproteobacteria</taxon>
        <taxon>Rhodobacterales</taxon>
        <taxon>Paracoccaceae</taxon>
        <taxon>Phaeovulum</taxon>
    </lineage>
</organism>
<dbReference type="OrthoDB" id="7838422at2"/>
<accession>A0A1N7M4T1</accession>
<gene>
    <name evidence="1" type="ORF">SAMN05421795_105197</name>
</gene>
<dbReference type="STRING" id="407234.SAMN05421795_105197"/>
<reference evidence="2" key="1">
    <citation type="submission" date="2017-01" db="EMBL/GenBank/DDBJ databases">
        <authorList>
            <person name="Varghese N."/>
            <person name="Submissions S."/>
        </authorList>
    </citation>
    <scope>NUCLEOTIDE SEQUENCE [LARGE SCALE GENOMIC DNA]</scope>
    <source>
        <strain evidence="2">DSM 18714</strain>
    </source>
</reference>
<keyword evidence="2" id="KW-1185">Reference proteome</keyword>
<proteinExistence type="predicted"/>
<dbReference type="RefSeq" id="WP_076366252.1">
    <property type="nucleotide sequence ID" value="NZ_FTOM01000005.1"/>
</dbReference>
<dbReference type="Proteomes" id="UP000186098">
    <property type="component" value="Unassembled WGS sequence"/>
</dbReference>
<evidence type="ECO:0000313" key="2">
    <source>
        <dbReference type="Proteomes" id="UP000186098"/>
    </source>
</evidence>
<evidence type="ECO:0000313" key="1">
    <source>
        <dbReference type="EMBL" id="SIS81125.1"/>
    </source>
</evidence>
<name>A0A1N7M4T1_9RHOB</name>
<sequence length="202" mass="22457">MADAMLISAQTAEVTMRNIREGGMMTTGARGVNAPDLTYVDAARTLIAQIVEENPGRRALRHVSEIGSLPLQNKASLRDDEPFSLHVMLPGENIETFERALAALIKVFAEFREDDRMIRAGTRKREGWLKPLCRVEVSPPDLWAQIDMGPMQYQFGEFKSAVNSALENDERFRLGRQSLCFVNQEVIAKIADGFADTAEGGN</sequence>
<protein>
    <submittedName>
        <fullName evidence="1">Uncharacterized protein</fullName>
    </submittedName>
</protein>